<dbReference type="EMBL" id="CP144750">
    <property type="protein sequence ID" value="WVZ81333.1"/>
    <property type="molecule type" value="Genomic_DNA"/>
</dbReference>
<protein>
    <submittedName>
        <fullName evidence="1">Uncharacterized protein</fullName>
    </submittedName>
</protein>
<gene>
    <name evidence="1" type="ORF">U9M48_028723</name>
</gene>
<name>A0AAQ3TXC7_PASNO</name>
<reference evidence="1 2" key="1">
    <citation type="submission" date="2024-02" db="EMBL/GenBank/DDBJ databases">
        <title>High-quality chromosome-scale genome assembly of Pensacola bahiagrass (Paspalum notatum Flugge var. saurae).</title>
        <authorList>
            <person name="Vega J.M."/>
            <person name="Podio M."/>
            <person name="Orjuela J."/>
            <person name="Siena L.A."/>
            <person name="Pessino S.C."/>
            <person name="Combes M.C."/>
            <person name="Mariac C."/>
            <person name="Albertini E."/>
            <person name="Pupilli F."/>
            <person name="Ortiz J.P.A."/>
            <person name="Leblanc O."/>
        </authorList>
    </citation>
    <scope>NUCLEOTIDE SEQUENCE [LARGE SCALE GENOMIC DNA]</scope>
    <source>
        <strain evidence="1">R1</strain>
        <tissue evidence="1">Leaf</tissue>
    </source>
</reference>
<proteinExistence type="predicted"/>
<keyword evidence="2" id="KW-1185">Reference proteome</keyword>
<evidence type="ECO:0000313" key="2">
    <source>
        <dbReference type="Proteomes" id="UP001341281"/>
    </source>
</evidence>
<accession>A0AAQ3TXC7</accession>
<sequence length="64" mass="6803">MVENPNPLSPINFLSLGQNGAHDLISLPFDFYHLGAALSTSSILGHPEQLSVFLDLSARTSHGG</sequence>
<dbReference type="Proteomes" id="UP001341281">
    <property type="component" value="Chromosome 06"/>
</dbReference>
<evidence type="ECO:0000313" key="1">
    <source>
        <dbReference type="EMBL" id="WVZ81333.1"/>
    </source>
</evidence>
<dbReference type="AlphaFoldDB" id="A0AAQ3TXC7"/>
<organism evidence="1 2">
    <name type="scientific">Paspalum notatum var. saurae</name>
    <dbReference type="NCBI Taxonomy" id="547442"/>
    <lineage>
        <taxon>Eukaryota</taxon>
        <taxon>Viridiplantae</taxon>
        <taxon>Streptophyta</taxon>
        <taxon>Embryophyta</taxon>
        <taxon>Tracheophyta</taxon>
        <taxon>Spermatophyta</taxon>
        <taxon>Magnoliopsida</taxon>
        <taxon>Liliopsida</taxon>
        <taxon>Poales</taxon>
        <taxon>Poaceae</taxon>
        <taxon>PACMAD clade</taxon>
        <taxon>Panicoideae</taxon>
        <taxon>Andropogonodae</taxon>
        <taxon>Paspaleae</taxon>
        <taxon>Paspalinae</taxon>
        <taxon>Paspalum</taxon>
    </lineage>
</organism>